<gene>
    <name evidence="2" type="ORF">OHC33_003566</name>
</gene>
<name>A0AAN8EG93_9EURO</name>
<feature type="region of interest" description="Disordered" evidence="1">
    <location>
        <begin position="405"/>
        <end position="445"/>
    </location>
</feature>
<dbReference type="PANTHER" id="PTHR42041:SF1">
    <property type="entry name" value="DNA ENDONUCLEASE ACTIVATOR CTP1 C-TERMINAL DOMAIN-CONTAINING PROTEIN"/>
    <property type="match status" value="1"/>
</dbReference>
<feature type="region of interest" description="Disordered" evidence="1">
    <location>
        <begin position="1"/>
        <end position="34"/>
    </location>
</feature>
<feature type="region of interest" description="Disordered" evidence="1">
    <location>
        <begin position="753"/>
        <end position="783"/>
    </location>
</feature>
<reference evidence="2 3" key="1">
    <citation type="submission" date="2022-12" db="EMBL/GenBank/DDBJ databases">
        <title>Genomic features and morphological characterization of a novel Knufia sp. strain isolated from spacecraft assembly facility.</title>
        <authorList>
            <person name="Teixeira M."/>
            <person name="Chander A.M."/>
            <person name="Stajich J.E."/>
            <person name="Venkateswaran K."/>
        </authorList>
    </citation>
    <scope>NUCLEOTIDE SEQUENCE [LARGE SCALE GENOMIC DNA]</scope>
    <source>
        <strain evidence="2 3">FJI-L2-BK-P2</strain>
    </source>
</reference>
<dbReference type="PANTHER" id="PTHR42041">
    <property type="entry name" value="DNA ENDONUCLEASE ACTIVATOR CTP1 C-TERMINAL DOMAIN-CONTAINING PROTEIN"/>
    <property type="match status" value="1"/>
</dbReference>
<keyword evidence="3" id="KW-1185">Reference proteome</keyword>
<feature type="compositionally biased region" description="Polar residues" evidence="1">
    <location>
        <begin position="710"/>
        <end position="732"/>
    </location>
</feature>
<proteinExistence type="predicted"/>
<protein>
    <submittedName>
        <fullName evidence="2">Uncharacterized protein</fullName>
    </submittedName>
</protein>
<organism evidence="2 3">
    <name type="scientific">Knufia fluminis</name>
    <dbReference type="NCBI Taxonomy" id="191047"/>
    <lineage>
        <taxon>Eukaryota</taxon>
        <taxon>Fungi</taxon>
        <taxon>Dikarya</taxon>
        <taxon>Ascomycota</taxon>
        <taxon>Pezizomycotina</taxon>
        <taxon>Eurotiomycetes</taxon>
        <taxon>Chaetothyriomycetidae</taxon>
        <taxon>Chaetothyriales</taxon>
        <taxon>Trichomeriaceae</taxon>
        <taxon>Knufia</taxon>
    </lineage>
</organism>
<evidence type="ECO:0000313" key="2">
    <source>
        <dbReference type="EMBL" id="KAK5954888.1"/>
    </source>
</evidence>
<accession>A0AAN8EG93</accession>
<evidence type="ECO:0000313" key="3">
    <source>
        <dbReference type="Proteomes" id="UP001316803"/>
    </source>
</evidence>
<feature type="region of interest" description="Disordered" evidence="1">
    <location>
        <begin position="200"/>
        <end position="219"/>
    </location>
</feature>
<feature type="compositionally biased region" description="Acidic residues" evidence="1">
    <location>
        <begin position="418"/>
        <end position="436"/>
    </location>
</feature>
<feature type="compositionally biased region" description="Low complexity" evidence="1">
    <location>
        <begin position="667"/>
        <end position="682"/>
    </location>
</feature>
<comment type="caution">
    <text evidence="2">The sequence shown here is derived from an EMBL/GenBank/DDBJ whole genome shotgun (WGS) entry which is preliminary data.</text>
</comment>
<evidence type="ECO:0000256" key="1">
    <source>
        <dbReference type="SAM" id="MobiDB-lite"/>
    </source>
</evidence>
<dbReference type="EMBL" id="JAKLMC020000007">
    <property type="protein sequence ID" value="KAK5954888.1"/>
    <property type="molecule type" value="Genomic_DNA"/>
</dbReference>
<dbReference type="AlphaFoldDB" id="A0AAN8EG93"/>
<sequence length="806" mass="90325">MEQENTNQAQSVPGTPLRQISQDRFNQLRIPQSPSVPAYLNENVESHSRRGSDAATALDVKSKIAFLNSLANSHHGSNTSTNSFAIAASPTRSPIKSSFNSPVKSHSRANSAFSIPSDPSDLTNLVHTLHAQLEQSRNRERLVAERVESMMEQLTTAHTRARHEQQHSDKELKSMKKQVHKAELALIRCQAELEEARKEQEGFKMRADHERQAKEKSRQEAFERARTLASNIEELEVVKRERDLLVSENESLKSVQSSMHLSTASEAATEVREVGVQARLDTIQEHVKPHEEQGAYLCSKCGSADIPSPDPTESETMRELHEELTWVRIQLRREEDLVHFMNMQCQFRACPCRMAEKAGVRFVHDYAYDRRQQELVKAKGLKRKAEDELPLPKYITLRERLEQTSRERQEVLPHAEVPIEEQVDEQESAPEQEQQMDEPALATEAEEDTTLRALPERDSAGEDNAAGVISLDEAADIPLPSPRSDDLEPTALLEDITQVMVEPQPLTTGKHFTFSTSTASRTPLETETPLLRQSHSAMSVSAHDDLFDIAPPKFLPPRPSTVCGLRTVESPIRLVPPSPQHRESMTPTTSPPHRTMQVPLKDSPLRNSVTQRRSHSRGRDRSRVRSPTPGRSAPNTNSPAADTCFPVTPKQKNERASRTIPAQPHYQLQALHAQSSSQTTTTRVPLRGLDDDDVFSPQKPEAYDHAHTQALDTSTRGRQPLSENDPNTSAQPTMLPGTPISREAALAQIRARRDRARSVAMRKQTDEEGSRMKTPKSAARRGVMLNREMMGRDISNLSQASAPARF</sequence>
<dbReference type="Proteomes" id="UP001316803">
    <property type="component" value="Unassembled WGS sequence"/>
</dbReference>
<feature type="region of interest" description="Disordered" evidence="1">
    <location>
        <begin position="570"/>
        <end position="737"/>
    </location>
</feature>